<dbReference type="AlphaFoldDB" id="A0ABD2C857"/>
<feature type="region of interest" description="Disordered" evidence="1">
    <location>
        <begin position="1"/>
        <end position="30"/>
    </location>
</feature>
<feature type="compositionally biased region" description="Low complexity" evidence="1">
    <location>
        <begin position="52"/>
        <end position="63"/>
    </location>
</feature>
<name>A0ABD2C857_VESSQ</name>
<keyword evidence="3" id="KW-1185">Reference proteome</keyword>
<evidence type="ECO:0000313" key="3">
    <source>
        <dbReference type="Proteomes" id="UP001607302"/>
    </source>
</evidence>
<reference evidence="2 3" key="1">
    <citation type="journal article" date="2024" name="Ann. Entomol. Soc. Am.">
        <title>Genomic analyses of the southern and eastern yellowjacket wasps (Hymenoptera: Vespidae) reveal evolutionary signatures of social life.</title>
        <authorList>
            <person name="Catto M.A."/>
            <person name="Caine P.B."/>
            <person name="Orr S.E."/>
            <person name="Hunt B.G."/>
            <person name="Goodisman M.A.D."/>
        </authorList>
    </citation>
    <scope>NUCLEOTIDE SEQUENCE [LARGE SCALE GENOMIC DNA]</scope>
    <source>
        <strain evidence="2">233</strain>
        <tissue evidence="2">Head and thorax</tissue>
    </source>
</reference>
<proteinExistence type="predicted"/>
<dbReference type="Proteomes" id="UP001607302">
    <property type="component" value="Unassembled WGS sequence"/>
</dbReference>
<sequence length="76" mass="8354">MSPGLGTLGDPSFGPHKTRRRTRSLSVPIKPYWRGPGEVPVGEEKLHIRGSGPLLFSPSSPKSNRTHPTLVLFRSH</sequence>
<organism evidence="2 3">
    <name type="scientific">Vespula squamosa</name>
    <name type="common">Southern yellow jacket</name>
    <name type="synonym">Wasp</name>
    <dbReference type="NCBI Taxonomy" id="30214"/>
    <lineage>
        <taxon>Eukaryota</taxon>
        <taxon>Metazoa</taxon>
        <taxon>Ecdysozoa</taxon>
        <taxon>Arthropoda</taxon>
        <taxon>Hexapoda</taxon>
        <taxon>Insecta</taxon>
        <taxon>Pterygota</taxon>
        <taxon>Neoptera</taxon>
        <taxon>Endopterygota</taxon>
        <taxon>Hymenoptera</taxon>
        <taxon>Apocrita</taxon>
        <taxon>Aculeata</taxon>
        <taxon>Vespoidea</taxon>
        <taxon>Vespidae</taxon>
        <taxon>Vespinae</taxon>
        <taxon>Vespula</taxon>
    </lineage>
</organism>
<evidence type="ECO:0000313" key="2">
    <source>
        <dbReference type="EMBL" id="KAL2741010.1"/>
    </source>
</evidence>
<dbReference type="EMBL" id="JAUDFV010000020">
    <property type="protein sequence ID" value="KAL2741010.1"/>
    <property type="molecule type" value="Genomic_DNA"/>
</dbReference>
<feature type="region of interest" description="Disordered" evidence="1">
    <location>
        <begin position="52"/>
        <end position="76"/>
    </location>
</feature>
<accession>A0ABD2C857</accession>
<protein>
    <submittedName>
        <fullName evidence="2">Uncharacterized protein</fullName>
    </submittedName>
</protein>
<evidence type="ECO:0000256" key="1">
    <source>
        <dbReference type="SAM" id="MobiDB-lite"/>
    </source>
</evidence>
<comment type="caution">
    <text evidence="2">The sequence shown here is derived from an EMBL/GenBank/DDBJ whole genome shotgun (WGS) entry which is preliminary data.</text>
</comment>
<gene>
    <name evidence="2" type="ORF">V1478_001151</name>
</gene>